<feature type="compositionally biased region" description="Basic and acidic residues" evidence="5">
    <location>
        <begin position="2059"/>
        <end position="2069"/>
    </location>
</feature>
<feature type="transmembrane region" description="Helical" evidence="6">
    <location>
        <begin position="817"/>
        <end position="840"/>
    </location>
</feature>
<evidence type="ECO:0000256" key="6">
    <source>
        <dbReference type="SAM" id="Phobius"/>
    </source>
</evidence>
<feature type="region of interest" description="Disordered" evidence="5">
    <location>
        <begin position="2059"/>
        <end position="2084"/>
    </location>
</feature>
<dbReference type="InterPro" id="IPR002110">
    <property type="entry name" value="Ankyrin_rpt"/>
</dbReference>
<dbReference type="SMART" id="SM00248">
    <property type="entry name" value="ANK"/>
    <property type="match status" value="10"/>
</dbReference>
<dbReference type="Proteomes" id="UP001165289">
    <property type="component" value="Unassembled WGS sequence"/>
</dbReference>
<feature type="compositionally biased region" description="Basic residues" evidence="5">
    <location>
        <begin position="1309"/>
        <end position="1319"/>
    </location>
</feature>
<dbReference type="InterPro" id="IPR036770">
    <property type="entry name" value="Ankyrin_rpt-contain_sf"/>
</dbReference>
<organism evidence="7 8">
    <name type="scientific">Oopsacas minuta</name>
    <dbReference type="NCBI Taxonomy" id="111878"/>
    <lineage>
        <taxon>Eukaryota</taxon>
        <taxon>Metazoa</taxon>
        <taxon>Porifera</taxon>
        <taxon>Hexactinellida</taxon>
        <taxon>Hexasterophora</taxon>
        <taxon>Lyssacinosida</taxon>
        <taxon>Leucopsacidae</taxon>
        <taxon>Oopsacas</taxon>
    </lineage>
</organism>
<comment type="caution">
    <text evidence="7">The sequence shown here is derived from an EMBL/GenBank/DDBJ whole genome shotgun (WGS) entry which is preliminary data.</text>
</comment>
<keyword evidence="8" id="KW-1185">Reference proteome</keyword>
<feature type="repeat" description="ANK" evidence="3">
    <location>
        <begin position="385"/>
        <end position="417"/>
    </location>
</feature>
<gene>
    <name evidence="7" type="ORF">LOD99_8663</name>
</gene>
<feature type="coiled-coil region" evidence="4">
    <location>
        <begin position="1459"/>
        <end position="1785"/>
    </location>
</feature>
<dbReference type="PROSITE" id="PS50088">
    <property type="entry name" value="ANK_REPEAT"/>
    <property type="match status" value="3"/>
</dbReference>
<protein>
    <submittedName>
        <fullName evidence="7">Serine/threonine-protein phosphatase 6 regulatory ankyrin repeat subunit B-like</fullName>
    </submittedName>
</protein>
<feature type="transmembrane region" description="Helical" evidence="6">
    <location>
        <begin position="1258"/>
        <end position="1281"/>
    </location>
</feature>
<feature type="transmembrane region" description="Helical" evidence="6">
    <location>
        <begin position="915"/>
        <end position="934"/>
    </location>
</feature>
<feature type="region of interest" description="Disordered" evidence="5">
    <location>
        <begin position="1309"/>
        <end position="1334"/>
    </location>
</feature>
<sequence length="2206" mass="250080">MADYIHIPPTDQDLPPPPEISDITVEQIPVSFPPPPIEATANDVAAVKDKTTAIKGIQLVKVSGLKLSEEELAGFDLIEGDLYLATEAAGLYEQWQVWKPVQDAEKKFVQKKALVIIDKNNISKNEKFEIIIKSLQSTDTVLLEACLSQSIFTPLQRGLTSEGGCLYHLAATQASPQILQHLIARKIIRYADLMQRDKNGSTMLHSAAIACKTESMEVIVDSIVSTDNATAITLINARDNTNTTALALSIQNQNREGVNLLLRTGLCNYSLVNIEGETVFHLTCRMDDVDTIRALIGAFLDTEPLQESKIGLKDAITNQSPTGAMPITLSHSVEMIKLLLPYYELNSTEYTHQSTLLHVSVNNNNFLLTDILLEERALPNTANSLGHTPLMQACRAGNKEITAMLLEKNADPEIILKNSASESECTGTAIEMAAQNGHIECVKLLLQYNARVNGEELTAANRIGALHASCSGGDDQMVNFFLTEQGMDANQLNSSGYTPLFYSVNGGHYSVTELLLTSGADASIPIPHSKDKSTVNSLLHLVIEKDNDKLLALLLAHSKADNTDSLVDLAVRLDRNKLLSQLLTSNQDILQSGRQTGSLLHKVVTYNSIGSLSYLLRRLTKSCSQTAIHFQLFERKATIFSTKESAKTFPVTLQKSVFELTLDQKSEEMLNLLLKHLRDPEYFQDNKALLHSMLDKQLFGSLKTAMDTMLKCNQDKVILQTSYLDSDSTGLLPTNPDYQESDLSLLHKIATCPDQDIVYHPTVAAAVSYKLPYYRGLFVLGSIVYIIFLIFYTLALHRASYYCDADLFNYANDPFRLISEIIIGIYFVVYIAYEVLNFLIEWDPLRGRYTPSNKCSPSTATYLVETTNAYRIVKFTHRATKRNRHMRFVCWYKLNAFTRGLFCAIISYFSNIFRFLSFFSLIFMFLFFMMRLGISSSQWTFAALSLLFFYLLLAEYSKIFPCFYSYLLRILRATFQSLPPFLVLLSICVLAFVLSGHLLIQQDAIQGVANASTCIPQQNYFNDMYTGTNRLFVSSIALLIQSGISNYENEFVFTNTNWVLLLFLLCFGFVFAILLPAFLLAHILFTFTQQQGCLTVQRSKLDIIYRTELHSGFAFLFGRRVRASTCVNEVVLSDSAFNHFIDKVGCKRESEILISIKSQIGRVLYTNQNFLHKRSLSPPIVAMTTDKESDTSLSSLIEQLRTDLQGNSTQTNKCINSMFQKMNDLDSRVTSIYDYLTGFISDFIYEMIAALLEATEMIGIPILLVTGFVLIVVLALLMVILRKEKTYEEIVREREMKLGDIGDDKSAKVTKKKIQHKPKRPDNSNLAPTSEINISEPITSEEEITIILPEKISPKPNTKQKKTKKQVTETSSLPPDLSEEIVVTGEVIPPITESLPVVSSPQYIVEDAPVKKKGKSKTKPKKEFICLEEVPTNNQNGDINWTKTNGHESDQFHFLTNQVNKLNLEKDEILTKYKDLSAENRLKDNEINRLNTDLNDTKVQFNQQINSYKNENTRINQQLQNTAAAQANTVSRMQEELERRKSSIDTMRSQHSALKSQHDAQLQQMQTTLDKKEVEKARMLQDRDATREELNEANLSIASLTTSCKKLERQFKEIESNSPSNPSIERELNDKICSLQNSLEASEKEAKEKYRLEDELQQKQECITQQQIAIDKLNDDQSKNVTDDKITEYEEKIGELNTQLEDWEDSIKSLNSEMFKLRQESVPATEVEQLQSELSEKETQINRLTALVEKSQQKVNDIGDIMNEFQDLKQKTQDLQIENDILQARNESSGLDDSSVADLASNHAIQQATIEEMKLSFTELESKLEKKEEELAQSLETNTIIQERLDTFKKKNNELRENVWKINDDIDNARKSAEQDSKSTHQQIQGFSGQIFPNLRAHGQDFEDWLGKMKGAATDYLYRLEEDNKTNTEALNESGIEAEKEREKVKDLLVRDKIQTEENETLKKTIKETQEEILLLQNQVEQEFTRLKGELSVEQRRALDKEMIIGEKENELSNSQQLLENLNQETESLKKSVVPELEKSLKKRDSEIQELTYQMDSISQRKDKLEHDLASTQRQSSDQMERTNSLQAENDSLFGMSEIIQGYKKDLADAQHLIKLLQSNQANPDGTNQTDLTVQLHQELNVMTDKFRELQEENEILKQQKREFETQTDLSPNSNNNNAIESPKIKKEKVVKSPKMQRQPSETTAL</sequence>
<dbReference type="EMBL" id="JAKMXF010000340">
    <property type="protein sequence ID" value="KAI6647589.1"/>
    <property type="molecule type" value="Genomic_DNA"/>
</dbReference>
<evidence type="ECO:0000313" key="7">
    <source>
        <dbReference type="EMBL" id="KAI6647589.1"/>
    </source>
</evidence>
<keyword evidence="6" id="KW-1133">Transmembrane helix</keyword>
<evidence type="ECO:0000256" key="4">
    <source>
        <dbReference type="SAM" id="Coils"/>
    </source>
</evidence>
<evidence type="ECO:0000256" key="5">
    <source>
        <dbReference type="SAM" id="MobiDB-lite"/>
    </source>
</evidence>
<feature type="transmembrane region" description="Helical" evidence="6">
    <location>
        <begin position="1059"/>
        <end position="1081"/>
    </location>
</feature>
<keyword evidence="6" id="KW-0812">Transmembrane</keyword>
<feature type="coiled-coil region" evidence="4">
    <location>
        <begin position="1810"/>
        <end position="1872"/>
    </location>
</feature>
<feature type="region of interest" description="Disordered" evidence="5">
    <location>
        <begin position="2162"/>
        <end position="2206"/>
    </location>
</feature>
<feature type="transmembrane region" description="Helical" evidence="6">
    <location>
        <begin position="978"/>
        <end position="1000"/>
    </location>
</feature>
<evidence type="ECO:0000256" key="3">
    <source>
        <dbReference type="PROSITE-ProRule" id="PRU00023"/>
    </source>
</evidence>
<feature type="compositionally biased region" description="Polar residues" evidence="5">
    <location>
        <begin position="2196"/>
        <end position="2206"/>
    </location>
</feature>
<feature type="transmembrane region" description="Helical" evidence="6">
    <location>
        <begin position="777"/>
        <end position="797"/>
    </location>
</feature>
<feature type="compositionally biased region" description="Polar residues" evidence="5">
    <location>
        <begin position="2070"/>
        <end position="2084"/>
    </location>
</feature>
<feature type="transmembrane region" description="Helical" evidence="6">
    <location>
        <begin position="1031"/>
        <end position="1047"/>
    </location>
</feature>
<keyword evidence="2 3" id="KW-0040">ANK repeat</keyword>
<feature type="transmembrane region" description="Helical" evidence="6">
    <location>
        <begin position="941"/>
        <end position="966"/>
    </location>
</feature>
<dbReference type="Pfam" id="PF12796">
    <property type="entry name" value="Ank_2"/>
    <property type="match status" value="3"/>
</dbReference>
<name>A0AAV7JGJ2_9METZ</name>
<keyword evidence="1" id="KW-0677">Repeat</keyword>
<dbReference type="Gene3D" id="1.25.40.20">
    <property type="entry name" value="Ankyrin repeat-containing domain"/>
    <property type="match status" value="3"/>
</dbReference>
<evidence type="ECO:0000313" key="8">
    <source>
        <dbReference type="Proteomes" id="UP001165289"/>
    </source>
</evidence>
<keyword evidence="4" id="KW-0175">Coiled coil</keyword>
<feature type="compositionally biased region" description="Polar residues" evidence="5">
    <location>
        <begin position="2167"/>
        <end position="2179"/>
    </location>
</feature>
<dbReference type="PANTHER" id="PTHR24198">
    <property type="entry name" value="ANKYRIN REPEAT AND PROTEIN KINASE DOMAIN-CONTAINING PROTEIN"/>
    <property type="match status" value="1"/>
</dbReference>
<dbReference type="PANTHER" id="PTHR24198:SF165">
    <property type="entry name" value="ANKYRIN REPEAT-CONTAINING PROTEIN-RELATED"/>
    <property type="match status" value="1"/>
</dbReference>
<evidence type="ECO:0000256" key="2">
    <source>
        <dbReference type="ARBA" id="ARBA00023043"/>
    </source>
</evidence>
<feature type="region of interest" description="Disordered" evidence="5">
    <location>
        <begin position="1349"/>
        <end position="1373"/>
    </location>
</feature>
<feature type="repeat" description="ANK" evidence="3">
    <location>
        <begin position="495"/>
        <end position="524"/>
    </location>
</feature>
<accession>A0AAV7JGJ2</accession>
<feature type="repeat" description="ANK" evidence="3">
    <location>
        <begin position="428"/>
        <end position="457"/>
    </location>
</feature>
<proteinExistence type="predicted"/>
<dbReference type="PROSITE" id="PS50297">
    <property type="entry name" value="ANK_REP_REGION"/>
    <property type="match status" value="2"/>
</dbReference>
<evidence type="ECO:0000256" key="1">
    <source>
        <dbReference type="ARBA" id="ARBA00022737"/>
    </source>
</evidence>
<reference evidence="7 8" key="1">
    <citation type="journal article" date="2023" name="BMC Biol.">
        <title>The compact genome of the sponge Oopsacas minuta (Hexactinellida) is lacking key metazoan core genes.</title>
        <authorList>
            <person name="Santini S."/>
            <person name="Schenkelaars Q."/>
            <person name="Jourda C."/>
            <person name="Duchesne M."/>
            <person name="Belahbib H."/>
            <person name="Rocher C."/>
            <person name="Selva M."/>
            <person name="Riesgo A."/>
            <person name="Vervoort M."/>
            <person name="Leys S.P."/>
            <person name="Kodjabachian L."/>
            <person name="Le Bivic A."/>
            <person name="Borchiellini C."/>
            <person name="Claverie J.M."/>
            <person name="Renard E."/>
        </authorList>
    </citation>
    <scope>NUCLEOTIDE SEQUENCE [LARGE SCALE GENOMIC DNA]</scope>
    <source>
        <strain evidence="7">SPO-2</strain>
    </source>
</reference>
<keyword evidence="6" id="KW-0472">Membrane</keyword>
<dbReference type="SUPFAM" id="SSF48403">
    <property type="entry name" value="Ankyrin repeat"/>
    <property type="match status" value="2"/>
</dbReference>